<dbReference type="EMBL" id="CP045068">
    <property type="protein sequence ID" value="QFQ91423.1"/>
    <property type="molecule type" value="Genomic_DNA"/>
</dbReference>
<protein>
    <submittedName>
        <fullName evidence="2">Uncharacterized protein</fullName>
    </submittedName>
</protein>
<dbReference type="Proteomes" id="UP000388452">
    <property type="component" value="Chromosome"/>
</dbReference>
<feature type="transmembrane region" description="Helical" evidence="1">
    <location>
        <begin position="12"/>
        <end position="29"/>
    </location>
</feature>
<feature type="transmembrane region" description="Helical" evidence="1">
    <location>
        <begin position="65"/>
        <end position="81"/>
    </location>
</feature>
<accession>A0A5P8JQN9</accession>
<feature type="transmembrane region" description="Helical" evidence="1">
    <location>
        <begin position="125"/>
        <end position="142"/>
    </location>
</feature>
<keyword evidence="1" id="KW-0472">Membrane</keyword>
<evidence type="ECO:0000256" key="1">
    <source>
        <dbReference type="SAM" id="Phobius"/>
    </source>
</evidence>
<proteinExistence type="predicted"/>
<name>A0A5P8JQN9_9LACO</name>
<dbReference type="RefSeq" id="WP_152164729.1">
    <property type="nucleotide sequence ID" value="NZ_CP045068.1"/>
</dbReference>
<gene>
    <name evidence="2" type="ORF">LM010_08305</name>
</gene>
<organism evidence="2 3">
    <name type="scientific">Lacticaseibacillus manihotivorans</name>
    <dbReference type="NCBI Taxonomy" id="88233"/>
    <lineage>
        <taxon>Bacteria</taxon>
        <taxon>Bacillati</taxon>
        <taxon>Bacillota</taxon>
        <taxon>Bacilli</taxon>
        <taxon>Lactobacillales</taxon>
        <taxon>Lactobacillaceae</taxon>
        <taxon>Lacticaseibacillus</taxon>
    </lineage>
</organism>
<dbReference type="AlphaFoldDB" id="A0A5P8JQN9"/>
<reference evidence="2 3" key="1">
    <citation type="submission" date="2019-10" db="EMBL/GenBank/DDBJ databases">
        <title>Genome sequencing of Lactobacillus manihotivorans.</title>
        <authorList>
            <person name="Kim K."/>
        </authorList>
    </citation>
    <scope>NUCLEOTIDE SEQUENCE [LARGE SCALE GENOMIC DNA]</scope>
    <source>
        <strain evidence="2 3">LM010</strain>
    </source>
</reference>
<evidence type="ECO:0000313" key="2">
    <source>
        <dbReference type="EMBL" id="QFQ91423.1"/>
    </source>
</evidence>
<keyword evidence="1" id="KW-1133">Transmembrane helix</keyword>
<sequence>MMENRIHRILNSVYWICAFLAVVGSGYLLHSLQTAQAMRAVQNAWQAQDGSLVIQLQQAGFTNEMWLMTMMATLFVAFHVNEPLMQELQRNGWVLAIKARKPWAYTQVVLFVLLTISSFTQPISSLRWIGVALIIGIVLITWRHWQAIQKYREYYSDPAKYLIER</sequence>
<keyword evidence="1" id="KW-0812">Transmembrane</keyword>
<evidence type="ECO:0000313" key="3">
    <source>
        <dbReference type="Proteomes" id="UP000388452"/>
    </source>
</evidence>
<feature type="transmembrane region" description="Helical" evidence="1">
    <location>
        <begin position="102"/>
        <end position="119"/>
    </location>
</feature>